<keyword evidence="3" id="KW-1185">Reference proteome</keyword>
<evidence type="ECO:0000313" key="3">
    <source>
        <dbReference type="Proteomes" id="UP000618240"/>
    </source>
</evidence>
<name>A0ABS8A7V3_9FLAO</name>
<keyword evidence="1" id="KW-0472">Membrane</keyword>
<comment type="caution">
    <text evidence="2">The sequence shown here is derived from an EMBL/GenBank/DDBJ whole genome shotgun (WGS) entry which is preliminary data.</text>
</comment>
<proteinExistence type="predicted"/>
<protein>
    <recommendedName>
        <fullName evidence="4">Lipoprotein</fullName>
    </recommendedName>
</protein>
<sequence>MSKIKKFGKYVLIAIIGFLLFISGKYLFFWSSVEIDHNLSRKTLFKDFNHQKQEYIDGGDSDEIKTNNFRVKIDSLSTESYGYYIQDNPLSLEIRIVTGDGYSGGGYSIKIIGNRYQVSPYHYTDSPRFFDFINEDYYKIINSKVILNKDSYKKGDSIFGYTELKVQKRYGPEKYFVEGKGYFKGVVN</sequence>
<feature type="transmembrane region" description="Helical" evidence="1">
    <location>
        <begin position="7"/>
        <end position="30"/>
    </location>
</feature>
<accession>A0ABS8A7V3</accession>
<organism evidence="2 3">
    <name type="scientific">Chryseobacterium tagetis</name>
    <dbReference type="NCBI Taxonomy" id="2801334"/>
    <lineage>
        <taxon>Bacteria</taxon>
        <taxon>Pseudomonadati</taxon>
        <taxon>Bacteroidota</taxon>
        <taxon>Flavobacteriia</taxon>
        <taxon>Flavobacteriales</taxon>
        <taxon>Weeksellaceae</taxon>
        <taxon>Chryseobacterium group</taxon>
        <taxon>Chryseobacterium</taxon>
    </lineage>
</organism>
<evidence type="ECO:0008006" key="4">
    <source>
        <dbReference type="Google" id="ProtNLM"/>
    </source>
</evidence>
<keyword evidence="1" id="KW-1133">Transmembrane helix</keyword>
<evidence type="ECO:0000256" key="1">
    <source>
        <dbReference type="SAM" id="Phobius"/>
    </source>
</evidence>
<reference evidence="2 3" key="1">
    <citation type="submission" date="2021-09" db="EMBL/GenBank/DDBJ databases">
        <title>Genome sequencing and assembly of Chryseobacterium sp. RG1.</title>
        <authorList>
            <person name="Chhetri G."/>
        </authorList>
    </citation>
    <scope>NUCLEOTIDE SEQUENCE [LARGE SCALE GENOMIC DNA]</scope>
    <source>
        <strain evidence="2 3">RG1</strain>
    </source>
</reference>
<keyword evidence="1" id="KW-0812">Transmembrane</keyword>
<evidence type="ECO:0000313" key="2">
    <source>
        <dbReference type="EMBL" id="MCA6069015.1"/>
    </source>
</evidence>
<dbReference type="RefSeq" id="WP_225690213.1">
    <property type="nucleotide sequence ID" value="NZ_JAERSE020000005.1"/>
</dbReference>
<dbReference type="Proteomes" id="UP000618240">
    <property type="component" value="Unassembled WGS sequence"/>
</dbReference>
<gene>
    <name evidence="2" type="ORF">JI747_017755</name>
</gene>
<dbReference type="EMBL" id="JAERSE020000005">
    <property type="protein sequence ID" value="MCA6069015.1"/>
    <property type="molecule type" value="Genomic_DNA"/>
</dbReference>